<evidence type="ECO:0000313" key="2">
    <source>
        <dbReference type="EMBL" id="CAB5187248.1"/>
    </source>
</evidence>
<dbReference type="EMBL" id="LR798212">
    <property type="protein sequence ID" value="CAB5187248.1"/>
    <property type="molecule type" value="Genomic_DNA"/>
</dbReference>
<dbReference type="EMBL" id="LR797828">
    <property type="protein sequence ID" value="CAB4242047.1"/>
    <property type="molecule type" value="Genomic_DNA"/>
</dbReference>
<sequence>MAIVYLEDGRIADQFQIGTEPYVLSDALVMRPEDYDLLSADEITAMKQARYDNWHAIVTAPSVEASVDPAV</sequence>
<name>A0A6J5TCJ0_9CAUD</name>
<evidence type="ECO:0000313" key="1">
    <source>
        <dbReference type="EMBL" id="CAB4242047.1"/>
    </source>
</evidence>
<organism evidence="1">
    <name type="scientific">uncultured Caudovirales phage</name>
    <dbReference type="NCBI Taxonomy" id="2100421"/>
    <lineage>
        <taxon>Viruses</taxon>
        <taxon>Duplodnaviria</taxon>
        <taxon>Heunggongvirae</taxon>
        <taxon>Uroviricota</taxon>
        <taxon>Caudoviricetes</taxon>
        <taxon>Peduoviridae</taxon>
        <taxon>Maltschvirus</taxon>
        <taxon>Maltschvirus maltsch</taxon>
    </lineage>
</organism>
<accession>A0A6J5TCJ0</accession>
<proteinExistence type="predicted"/>
<reference evidence="1" key="1">
    <citation type="submission" date="2020-05" db="EMBL/GenBank/DDBJ databases">
        <authorList>
            <person name="Chiriac C."/>
            <person name="Salcher M."/>
            <person name="Ghai R."/>
            <person name="Kavagutti S V."/>
        </authorList>
    </citation>
    <scope>NUCLEOTIDE SEQUENCE</scope>
</reference>
<protein>
    <submittedName>
        <fullName evidence="1">Uncharacterized protein</fullName>
    </submittedName>
</protein>
<gene>
    <name evidence="2" type="ORF">UFOVP165_22</name>
    <name evidence="1" type="ORF">UFOVP72_9</name>
</gene>